<keyword evidence="1" id="KW-0472">Membrane</keyword>
<evidence type="ECO:0000313" key="4">
    <source>
        <dbReference type="Proteomes" id="UP000187486"/>
    </source>
</evidence>
<dbReference type="Proteomes" id="UP000187486">
    <property type="component" value="Unassembled WGS sequence"/>
</dbReference>
<dbReference type="InterPro" id="IPR008979">
    <property type="entry name" value="Galactose-bd-like_sf"/>
</dbReference>
<dbReference type="SMART" id="SM00776">
    <property type="entry name" value="NPCBM"/>
    <property type="match status" value="1"/>
</dbReference>
<dbReference type="Gene3D" id="2.60.120.1060">
    <property type="entry name" value="NPCBM/NEW2 domain"/>
    <property type="match status" value="1"/>
</dbReference>
<evidence type="ECO:0000313" key="3">
    <source>
        <dbReference type="EMBL" id="OLZ43173.1"/>
    </source>
</evidence>
<feature type="domain" description="Glycosyl hydrolase family 98 putative carbohydrate-binding module" evidence="2">
    <location>
        <begin position="147"/>
        <end position="295"/>
    </location>
</feature>
<dbReference type="Pfam" id="PF13560">
    <property type="entry name" value="HTH_31"/>
    <property type="match status" value="1"/>
</dbReference>
<dbReference type="RefSeq" id="WP_076168713.1">
    <property type="nucleotide sequence ID" value="NZ_JBEZVB010000099.1"/>
</dbReference>
<dbReference type="EMBL" id="MQUQ01000039">
    <property type="protein sequence ID" value="OLZ43173.1"/>
    <property type="molecule type" value="Genomic_DNA"/>
</dbReference>
<comment type="caution">
    <text evidence="3">The sequence shown here is derived from an EMBL/GenBank/DDBJ whole genome shotgun (WGS) entry which is preliminary data.</text>
</comment>
<evidence type="ECO:0000259" key="2">
    <source>
        <dbReference type="SMART" id="SM00776"/>
    </source>
</evidence>
<reference evidence="3 4" key="1">
    <citation type="submission" date="2016-01" db="EMBL/GenBank/DDBJ databases">
        <title>Amycolatopsis coloradensis genome sequencing and assembly.</title>
        <authorList>
            <person name="Mayilraj S."/>
        </authorList>
    </citation>
    <scope>NUCLEOTIDE SEQUENCE [LARGE SCALE GENOMIC DNA]</scope>
    <source>
        <strain evidence="3 4">DSM 44225</strain>
    </source>
</reference>
<dbReference type="SUPFAM" id="SSF49785">
    <property type="entry name" value="Galactose-binding domain-like"/>
    <property type="match status" value="1"/>
</dbReference>
<dbReference type="STRING" id="76021.BS329_40280"/>
<keyword evidence="4" id="KW-1185">Reference proteome</keyword>
<feature type="transmembrane region" description="Helical" evidence="1">
    <location>
        <begin position="123"/>
        <end position="142"/>
    </location>
</feature>
<dbReference type="InterPro" id="IPR038637">
    <property type="entry name" value="NPCBM_sf"/>
</dbReference>
<protein>
    <recommendedName>
        <fullName evidence="2">Glycosyl hydrolase family 98 putative carbohydrate-binding module domain-containing protein</fullName>
    </recommendedName>
</protein>
<dbReference type="InterPro" id="IPR013222">
    <property type="entry name" value="Glyco_hyd_98_carb-bd"/>
</dbReference>
<name>A0A1R0KDV8_9PSEU</name>
<proteinExistence type="predicted"/>
<organism evidence="3 4">
    <name type="scientific">Amycolatopsis coloradensis</name>
    <dbReference type="NCBI Taxonomy" id="76021"/>
    <lineage>
        <taxon>Bacteria</taxon>
        <taxon>Bacillati</taxon>
        <taxon>Actinomycetota</taxon>
        <taxon>Actinomycetes</taxon>
        <taxon>Pseudonocardiales</taxon>
        <taxon>Pseudonocardiaceae</taxon>
        <taxon>Amycolatopsis</taxon>
    </lineage>
</organism>
<dbReference type="OrthoDB" id="166850at2"/>
<keyword evidence="1" id="KW-1133">Transmembrane helix</keyword>
<keyword evidence="1" id="KW-0812">Transmembrane</keyword>
<evidence type="ECO:0000256" key="1">
    <source>
        <dbReference type="SAM" id="Phobius"/>
    </source>
</evidence>
<dbReference type="Pfam" id="PF08305">
    <property type="entry name" value="NPCBM"/>
    <property type="match status" value="1"/>
</dbReference>
<dbReference type="AlphaFoldDB" id="A0A1R0KDV8"/>
<accession>A0A1R0KDV8</accession>
<sequence>MAGPGRPQKPVDPAAGEVAQFARGLRDLKAAEGMSYRKMAALAHYSSTALSTAANGDRLPSWDVTKAYVTVCRGDIQEWHQRWSAVRATLTDDEPTPQMRTLTSRDTMASENKVTRNPAWRRSVVITSVVLLFVMVTAYLAYNKKLDEPVTQWKDPSEQVMALGDLPPVVGNWTAGGMPADLGGQDYPQTLRQTVDSCTQRRAAVEYNLGKRFTRLVAFAGIDDNSPNATTKASIMFQGDGRTIAISQLTFGTRAQRLDVDVSDVLRLTIIVSSEGTDPTCKPMGIDLAQATLFPTPAPSVIPTITSPSQEPSG</sequence>
<gene>
    <name evidence="3" type="ORF">BS329_40280</name>
</gene>